<sequence>MAAPSLMSRLVPYWLKMDALRWRIIIRASVASFACCLTFLVRPSLNTNGVAAFLPLIFVFIKPPLEPVLVVIVHGLLGGIVVLATWAYSVAGMRASVAVRNVARDTATARRAIAAAGFTSAPSPAQQYAALQPAIYRGDFVQPASSAIWAVWLLVGCIPIFLIRAYRVRLFHVMVLADILLLIFATISPLIPQFAPLEIGKIYLVPYAEYLAIIVASACLIFPTSVRGTTQHQVRKTVRLFRRTVDLVQHLATAAARHEEIDESVRTELHANRGNAATLLTLAAAFEGFLKIEPAYGRLSGRDVRDVLNSARALNLSVNGFDLYIRRKEQQASRLAAEGAAAGVASSGVAAPSENTQVHDASSTPEEEAKVDSVTIEEITGLLSAISKTLGALDSFHAIESRSWLRRIVQRERLENTVSELSAVQANLTQHAGQCRALLDSYDAELLASLEGVEDHHVGASLSARQEYDRTLLLFYTLGVAADVREAAEDAQRMLSQPVRAHWPSVHSQRKSQRTASASAPDAVEEKQTAEESSDAGGVSGLLDTLAGREDGAAPVGEDNPDALILEGRKDEQPNASYPWPPSGADTSCLPRKDRAASFWQWLTSVEIIFAVKVSVVSVALCVPAFVQSSAGFYYEQKGLWAATTAAFCVGMFLGDTIFGLVSRMVGTVIGGVAGMVIWYIGSGNGNGNPFGLAAALGVFGILLIAYRANSTNFLVAVTVTTTAGLVVGYSWIDGQLQAPLNPGLGWQIWWKRTLITLIGLVASFIVCVLPKPSSVRAQLRRTFASTTYTFGAALSATLSELHLQKPGEAGARTLLASREGHQLITAYRALIASAPRVGLTKLEPAIHKNKVLAHSAAGIDALQREAADLSMQLVYVVAQLNDAQRRAFMATTALGAKDGAGTLVLDGLWQLIVALRTGKAISASHELLAALRTISMAEQLHGIHAAPKGTPLGGVVLAVASLVGLARVTERSLALCSTP</sequence>
<evidence type="ECO:0000313" key="10">
    <source>
        <dbReference type="Proteomes" id="UP000245946"/>
    </source>
</evidence>
<dbReference type="GO" id="GO:0016020">
    <property type="term" value="C:membrane"/>
    <property type="evidence" value="ECO:0007669"/>
    <property type="project" value="UniProtKB-SubCell"/>
</dbReference>
<evidence type="ECO:0000256" key="5">
    <source>
        <dbReference type="SAM" id="MobiDB-lite"/>
    </source>
</evidence>
<accession>A0A316ZE99</accession>
<dbReference type="InterPro" id="IPR049453">
    <property type="entry name" value="Memb_transporter_dom"/>
</dbReference>
<name>A0A316ZE99_9BASI</name>
<dbReference type="OrthoDB" id="2274698at2759"/>
<dbReference type="GeneID" id="37269799"/>
<feature type="domain" description="Integral membrane bound transporter" evidence="8">
    <location>
        <begin position="633"/>
        <end position="767"/>
    </location>
</feature>
<evidence type="ECO:0000259" key="7">
    <source>
        <dbReference type="Pfam" id="PF10337"/>
    </source>
</evidence>
<dbReference type="Proteomes" id="UP000245946">
    <property type="component" value="Unassembled WGS sequence"/>
</dbReference>
<dbReference type="EMBL" id="KZ819291">
    <property type="protein sequence ID" value="PWN98573.1"/>
    <property type="molecule type" value="Genomic_DNA"/>
</dbReference>
<dbReference type="RefSeq" id="XP_025598852.1">
    <property type="nucleotide sequence ID" value="XM_025742255.1"/>
</dbReference>
<keyword evidence="2 6" id="KW-0812">Transmembrane</keyword>
<organism evidence="9 10">
    <name type="scientific">Tilletiopsis washingtonensis</name>
    <dbReference type="NCBI Taxonomy" id="58919"/>
    <lineage>
        <taxon>Eukaryota</taxon>
        <taxon>Fungi</taxon>
        <taxon>Dikarya</taxon>
        <taxon>Basidiomycota</taxon>
        <taxon>Ustilaginomycotina</taxon>
        <taxon>Exobasidiomycetes</taxon>
        <taxon>Entylomatales</taxon>
        <taxon>Entylomatales incertae sedis</taxon>
        <taxon>Tilletiopsis</taxon>
    </lineage>
</organism>
<gene>
    <name evidence="9" type="ORF">FA09DRAFT_329623</name>
</gene>
<evidence type="ECO:0000259" key="8">
    <source>
        <dbReference type="Pfam" id="PF13515"/>
    </source>
</evidence>
<protein>
    <submittedName>
        <fullName evidence="9">Uncharacterized protein</fullName>
    </submittedName>
</protein>
<evidence type="ECO:0000313" key="9">
    <source>
        <dbReference type="EMBL" id="PWN98573.1"/>
    </source>
</evidence>
<dbReference type="Pfam" id="PF10337">
    <property type="entry name" value="ArAE_2_N"/>
    <property type="match status" value="1"/>
</dbReference>
<feature type="transmembrane region" description="Helical" evidence="6">
    <location>
        <begin position="46"/>
        <end position="61"/>
    </location>
</feature>
<comment type="subcellular location">
    <subcellularLocation>
        <location evidence="1">Membrane</location>
        <topology evidence="1">Multi-pass membrane protein</topology>
    </subcellularLocation>
</comment>
<keyword evidence="3 6" id="KW-1133">Transmembrane helix</keyword>
<feature type="transmembrane region" description="Helical" evidence="6">
    <location>
        <begin position="688"/>
        <end position="707"/>
    </location>
</feature>
<evidence type="ECO:0000256" key="2">
    <source>
        <dbReference type="ARBA" id="ARBA00022692"/>
    </source>
</evidence>
<feature type="transmembrane region" description="Helical" evidence="6">
    <location>
        <begin position="753"/>
        <end position="771"/>
    </location>
</feature>
<evidence type="ECO:0000256" key="1">
    <source>
        <dbReference type="ARBA" id="ARBA00004141"/>
    </source>
</evidence>
<feature type="transmembrane region" description="Helical" evidence="6">
    <location>
        <begin position="207"/>
        <end position="226"/>
    </location>
</feature>
<evidence type="ECO:0000256" key="3">
    <source>
        <dbReference type="ARBA" id="ARBA00022989"/>
    </source>
</evidence>
<feature type="transmembrane region" description="Helical" evidence="6">
    <location>
        <begin position="173"/>
        <end position="195"/>
    </location>
</feature>
<feature type="region of interest" description="Disordered" evidence="5">
    <location>
        <begin position="347"/>
        <end position="370"/>
    </location>
</feature>
<feature type="region of interest" description="Disordered" evidence="5">
    <location>
        <begin position="498"/>
        <end position="542"/>
    </location>
</feature>
<dbReference type="PANTHER" id="PTHR37994">
    <property type="entry name" value="ARAE_2_N DOMAIN-CONTAINING PROTEIN-RELATED"/>
    <property type="match status" value="1"/>
</dbReference>
<feature type="transmembrane region" description="Helical" evidence="6">
    <location>
        <begin position="68"/>
        <end position="88"/>
    </location>
</feature>
<dbReference type="STRING" id="58919.A0A316ZE99"/>
<feature type="compositionally biased region" description="Polar residues" evidence="5">
    <location>
        <begin position="355"/>
        <end position="364"/>
    </location>
</feature>
<feature type="transmembrane region" description="Helical" evidence="6">
    <location>
        <begin position="714"/>
        <end position="733"/>
    </location>
</feature>
<keyword evidence="4 6" id="KW-0472">Membrane</keyword>
<evidence type="ECO:0000256" key="4">
    <source>
        <dbReference type="ARBA" id="ARBA00023136"/>
    </source>
</evidence>
<feature type="transmembrane region" description="Helical" evidence="6">
    <location>
        <begin position="602"/>
        <end position="627"/>
    </location>
</feature>
<feature type="transmembrane region" description="Helical" evidence="6">
    <location>
        <begin position="147"/>
        <end position="166"/>
    </location>
</feature>
<feature type="transmembrane region" description="Helical" evidence="6">
    <location>
        <begin position="639"/>
        <end position="659"/>
    </location>
</feature>
<dbReference type="AlphaFoldDB" id="A0A316ZE99"/>
<evidence type="ECO:0000256" key="6">
    <source>
        <dbReference type="SAM" id="Phobius"/>
    </source>
</evidence>
<proteinExistence type="predicted"/>
<feature type="domain" description="Putative ER transporter 6TM N-terminal" evidence="7">
    <location>
        <begin position="12"/>
        <end position="386"/>
    </location>
</feature>
<reference evidence="9 10" key="1">
    <citation type="journal article" date="2018" name="Mol. Biol. Evol.">
        <title>Broad Genomic Sampling Reveals a Smut Pathogenic Ancestry of the Fungal Clade Ustilaginomycotina.</title>
        <authorList>
            <person name="Kijpornyongpan T."/>
            <person name="Mondo S.J."/>
            <person name="Barry K."/>
            <person name="Sandor L."/>
            <person name="Lee J."/>
            <person name="Lipzen A."/>
            <person name="Pangilinan J."/>
            <person name="LaButti K."/>
            <person name="Hainaut M."/>
            <person name="Henrissat B."/>
            <person name="Grigoriev I.V."/>
            <person name="Spatafora J.W."/>
            <person name="Aime M.C."/>
        </authorList>
    </citation>
    <scope>NUCLEOTIDE SEQUENCE [LARGE SCALE GENOMIC DNA]</scope>
    <source>
        <strain evidence="9 10">MCA 4186</strain>
    </source>
</reference>
<dbReference type="Pfam" id="PF13515">
    <property type="entry name" value="FUSC_2"/>
    <property type="match status" value="1"/>
</dbReference>
<feature type="transmembrane region" description="Helical" evidence="6">
    <location>
        <begin position="666"/>
        <end position="682"/>
    </location>
</feature>
<dbReference type="InterPro" id="IPR018823">
    <property type="entry name" value="ArAE_2_N"/>
</dbReference>
<keyword evidence="10" id="KW-1185">Reference proteome</keyword>